<keyword evidence="10 22" id="KW-0812">Transmembrane</keyword>
<dbReference type="Pfam" id="PF07714">
    <property type="entry name" value="PK_Tyr_Ser-Thr"/>
    <property type="match status" value="1"/>
</dbReference>
<evidence type="ECO:0000256" key="7">
    <source>
        <dbReference type="ARBA" id="ARBA00022553"/>
    </source>
</evidence>
<feature type="chain" id="PRO_5013848133" description="non-specific serine/threonine protein kinase" evidence="23">
    <location>
        <begin position="25"/>
        <end position="986"/>
    </location>
</feature>
<feature type="domain" description="Protein kinase" evidence="24">
    <location>
        <begin position="717"/>
        <end position="957"/>
    </location>
</feature>
<dbReference type="GO" id="GO:0005524">
    <property type="term" value="F:ATP binding"/>
    <property type="evidence" value="ECO:0007669"/>
    <property type="project" value="UniProtKB-KW"/>
</dbReference>
<evidence type="ECO:0000313" key="25">
    <source>
        <dbReference type="EMBL" id="PHT96106.1"/>
    </source>
</evidence>
<dbReference type="InterPro" id="IPR000719">
    <property type="entry name" value="Prot_kinase_dom"/>
</dbReference>
<dbReference type="EMBL" id="AYRZ02000001">
    <property type="protein sequence ID" value="PHT96106.1"/>
    <property type="molecule type" value="Genomic_DNA"/>
</dbReference>
<feature type="signal peptide" evidence="23">
    <location>
        <begin position="1"/>
        <end position="24"/>
    </location>
</feature>
<evidence type="ECO:0000256" key="21">
    <source>
        <dbReference type="ARBA" id="ARBA00048679"/>
    </source>
</evidence>
<dbReference type="InterPro" id="IPR008271">
    <property type="entry name" value="Ser/Thr_kinase_AS"/>
</dbReference>
<dbReference type="GO" id="GO:0050832">
    <property type="term" value="P:defense response to fungus"/>
    <property type="evidence" value="ECO:0007669"/>
    <property type="project" value="UniProtKB-ARBA"/>
</dbReference>
<evidence type="ECO:0000256" key="11">
    <source>
        <dbReference type="ARBA" id="ARBA00022729"/>
    </source>
</evidence>
<dbReference type="GO" id="GO:0004674">
    <property type="term" value="F:protein serine/threonine kinase activity"/>
    <property type="evidence" value="ECO:0007669"/>
    <property type="project" value="UniProtKB-KW"/>
</dbReference>
<evidence type="ECO:0000256" key="8">
    <source>
        <dbReference type="ARBA" id="ARBA00022614"/>
    </source>
</evidence>
<dbReference type="SMART" id="SM00220">
    <property type="entry name" value="S_TKc"/>
    <property type="match status" value="1"/>
</dbReference>
<keyword evidence="8" id="KW-0433">Leucine-rich repeat</keyword>
<feature type="transmembrane region" description="Helical" evidence="22">
    <location>
        <begin position="661"/>
        <end position="682"/>
    </location>
</feature>
<keyword evidence="14" id="KW-0418">Kinase</keyword>
<evidence type="ECO:0000313" key="26">
    <source>
        <dbReference type="Proteomes" id="UP000222542"/>
    </source>
</evidence>
<keyword evidence="16 22" id="KW-1133">Transmembrane helix</keyword>
<dbReference type="Pfam" id="PF13855">
    <property type="entry name" value="LRR_8"/>
    <property type="match status" value="2"/>
</dbReference>
<sequence length="986" mass="109511">MEKDFNIFLLIAFMLFHLVVDSLSMTKTNITTDQSALLSLKAQISLDPSHLLIESWSPATSVCRWVGVTCRSCHHRVTSLNISNMNLTGRIPPDLGNLTFLISLDLSRNNFYGSLPQEMTRLHRLRFVVLGFNIFSGKLPSWFGVLHQLQILTLGNNSFSGSIPSLFSNISALQTLDLITHCNKLIGSIPPSLANASTLVDLDLSFNILEGNIPEEIGELQNLKRLSIESNQLIGSIPFSIFNISGIEVIAFTSNTIFDGPIHSEIGHLSNLRILYLERNHFEGEIPEEVGNLIELYELYLGLNKFTGSIPMEIFNISAMRTIELMDNNNLTGNLPLNIGSTLPNIESLSLSDINIFGTIPRSLSDCSKLGILDLGGNRLTGMIPTSLGYLTHLEYLILEVNQLLTSLSNCRDLKVLSLSWNPLNVMLPLSLGNLSSTSLQMFRARDCGIKGEIPKEIGNLESLMDLDLSGNNIIGSIPTTISNLRFLQHFNLRRNKLTGFIGDDLCKLQKNLVYLHLAKNQLSGSLSNCLGNLTYLQEIFLGSNKLHSSIPASLRNLKILLTLDLSSNNLGSIPGSVSSMSDLEFLDLSHNNVSGLIPKSLEKLRNLKYFNVSFNKLVGSRTYPVNLSCPMKHCVVLHDSVFHHATLVAQSIDPRGKNDLVLILPAGIALVLVIGFAFVWIRYIRGKKKQEVDSSFVVSTRERISYYELLRATDSFNESNLIGSGSFGSVYKGILIDGTTIAVEVFKLQMQAAFRSFDTECQVLRNLCHRNLTRVITNCSNFEFKALEYLHHGCSFPVIHCDLKPSNVLLNEDMIAHLSDFGISKMLSDDESASYTKTLATLGYIAPEHGSKGLGSTKCDVYSYGIVLMETFTRTKPNDEMFDDGLSLKEWVSNSLPQAITEVVDANLITPQDNHFMKKLDCVVSIMKVAVDCCVEPPNRRIDMKDIVARFKEKYTTSSHKPTTPIKAAKYARGKVRSFVHHCNT</sequence>
<dbReference type="InterPro" id="IPR001611">
    <property type="entry name" value="Leu-rich_rpt"/>
</dbReference>
<dbReference type="PANTHER" id="PTHR27000">
    <property type="entry name" value="LEUCINE-RICH REPEAT RECEPTOR-LIKE PROTEIN KINASE FAMILY PROTEIN-RELATED"/>
    <property type="match status" value="1"/>
</dbReference>
<comment type="similarity">
    <text evidence="3">Belongs to the protein kinase superfamily. Ser/Thr protein kinase family.</text>
</comment>
<accession>A0A2G3APE6</accession>
<keyword evidence="18" id="KW-0675">Receptor</keyword>
<keyword evidence="6" id="KW-0723">Serine/threonine-protein kinase</keyword>
<protein>
    <recommendedName>
        <fullName evidence="4">non-specific serine/threonine protein kinase</fullName>
        <ecNumber evidence="4">2.7.11.1</ecNumber>
    </recommendedName>
</protein>
<keyword evidence="17 22" id="KW-0472">Membrane</keyword>
<evidence type="ECO:0000256" key="20">
    <source>
        <dbReference type="ARBA" id="ARBA00047899"/>
    </source>
</evidence>
<comment type="subcellular location">
    <subcellularLocation>
        <location evidence="1">Cell membrane</location>
        <topology evidence="1">Single-pass membrane protein</topology>
    </subcellularLocation>
    <subcellularLocation>
        <location evidence="2">Membrane</location>
        <topology evidence="2">Single-pass type I membrane protein</topology>
    </subcellularLocation>
</comment>
<dbReference type="FunFam" id="3.80.10.10:FF:000627">
    <property type="entry name" value="Probable leucine-rich repeat receptor-like protein kinase At2g33170"/>
    <property type="match status" value="1"/>
</dbReference>
<evidence type="ECO:0000256" key="3">
    <source>
        <dbReference type="ARBA" id="ARBA00008684"/>
    </source>
</evidence>
<keyword evidence="19" id="KW-0325">Glycoprotein</keyword>
<dbReference type="PANTHER" id="PTHR27000:SF794">
    <property type="entry name" value="PROTEIN KINASE DOMAIN-CONTAINING PROTEIN"/>
    <property type="match status" value="1"/>
</dbReference>
<evidence type="ECO:0000256" key="6">
    <source>
        <dbReference type="ARBA" id="ARBA00022527"/>
    </source>
</evidence>
<organism evidence="25 26">
    <name type="scientific">Capsicum annuum</name>
    <name type="common">Capsicum pepper</name>
    <dbReference type="NCBI Taxonomy" id="4072"/>
    <lineage>
        <taxon>Eukaryota</taxon>
        <taxon>Viridiplantae</taxon>
        <taxon>Streptophyta</taxon>
        <taxon>Embryophyta</taxon>
        <taxon>Tracheophyta</taxon>
        <taxon>Spermatophyta</taxon>
        <taxon>Magnoliopsida</taxon>
        <taxon>eudicotyledons</taxon>
        <taxon>Gunneridae</taxon>
        <taxon>Pentapetalae</taxon>
        <taxon>asterids</taxon>
        <taxon>lamiids</taxon>
        <taxon>Solanales</taxon>
        <taxon>Solanaceae</taxon>
        <taxon>Solanoideae</taxon>
        <taxon>Capsiceae</taxon>
        <taxon>Capsicum</taxon>
    </lineage>
</organism>
<dbReference type="PROSITE" id="PS50011">
    <property type="entry name" value="PROTEIN_KINASE_DOM"/>
    <property type="match status" value="1"/>
</dbReference>
<keyword evidence="9" id="KW-0808">Transferase</keyword>
<dbReference type="GO" id="GO:0005886">
    <property type="term" value="C:plasma membrane"/>
    <property type="evidence" value="ECO:0007669"/>
    <property type="project" value="UniProtKB-SubCell"/>
</dbReference>
<keyword evidence="11 23" id="KW-0732">Signal</keyword>
<evidence type="ECO:0000256" key="10">
    <source>
        <dbReference type="ARBA" id="ARBA00022692"/>
    </source>
</evidence>
<evidence type="ECO:0000256" key="1">
    <source>
        <dbReference type="ARBA" id="ARBA00004162"/>
    </source>
</evidence>
<dbReference type="SUPFAM" id="SSF52058">
    <property type="entry name" value="L domain-like"/>
    <property type="match status" value="1"/>
</dbReference>
<evidence type="ECO:0000256" key="18">
    <source>
        <dbReference type="ARBA" id="ARBA00023170"/>
    </source>
</evidence>
<dbReference type="InterPro" id="IPR003591">
    <property type="entry name" value="Leu-rich_rpt_typical-subtyp"/>
</dbReference>
<keyword evidence="7" id="KW-0597">Phosphoprotein</keyword>
<gene>
    <name evidence="25" type="ORF">T459_03988</name>
</gene>
<reference evidence="25 26" key="1">
    <citation type="journal article" date="2014" name="Nat. Genet.">
        <title>Genome sequence of the hot pepper provides insights into the evolution of pungency in Capsicum species.</title>
        <authorList>
            <person name="Kim S."/>
            <person name="Park M."/>
            <person name="Yeom S.I."/>
            <person name="Kim Y.M."/>
            <person name="Lee J.M."/>
            <person name="Lee H.A."/>
            <person name="Seo E."/>
            <person name="Choi J."/>
            <person name="Cheong K."/>
            <person name="Kim K.T."/>
            <person name="Jung K."/>
            <person name="Lee G.W."/>
            <person name="Oh S.K."/>
            <person name="Bae C."/>
            <person name="Kim S.B."/>
            <person name="Lee H.Y."/>
            <person name="Kim S.Y."/>
            <person name="Kim M.S."/>
            <person name="Kang B.C."/>
            <person name="Jo Y.D."/>
            <person name="Yang H.B."/>
            <person name="Jeong H.J."/>
            <person name="Kang W.H."/>
            <person name="Kwon J.K."/>
            <person name="Shin C."/>
            <person name="Lim J.Y."/>
            <person name="Park J.H."/>
            <person name="Huh J.H."/>
            <person name="Kim J.S."/>
            <person name="Kim B.D."/>
            <person name="Cohen O."/>
            <person name="Paran I."/>
            <person name="Suh M.C."/>
            <person name="Lee S.B."/>
            <person name="Kim Y.K."/>
            <person name="Shin Y."/>
            <person name="Noh S.J."/>
            <person name="Park J."/>
            <person name="Seo Y.S."/>
            <person name="Kwon S.Y."/>
            <person name="Kim H.A."/>
            <person name="Park J.M."/>
            <person name="Kim H.J."/>
            <person name="Choi S.B."/>
            <person name="Bosland P.W."/>
            <person name="Reeves G."/>
            <person name="Jo S.H."/>
            <person name="Lee B.W."/>
            <person name="Cho H.T."/>
            <person name="Choi H.S."/>
            <person name="Lee M.S."/>
            <person name="Yu Y."/>
            <person name="Do Choi Y."/>
            <person name="Park B.S."/>
            <person name="van Deynze A."/>
            <person name="Ashrafi H."/>
            <person name="Hill T."/>
            <person name="Kim W.T."/>
            <person name="Pai H.S."/>
            <person name="Ahn H.K."/>
            <person name="Yeam I."/>
            <person name="Giovannoni J.J."/>
            <person name="Rose J.K."/>
            <person name="Sorensen I."/>
            <person name="Lee S.J."/>
            <person name="Kim R.W."/>
            <person name="Choi I.Y."/>
            <person name="Choi B.S."/>
            <person name="Lim J.S."/>
            <person name="Lee Y.H."/>
            <person name="Choi D."/>
        </authorList>
    </citation>
    <scope>NUCLEOTIDE SEQUENCE [LARGE SCALE GENOMIC DNA]</scope>
    <source>
        <strain evidence="26">cv. CM334</strain>
    </source>
</reference>
<dbReference type="FunFam" id="3.80.10.10:FF:000095">
    <property type="entry name" value="LRR receptor-like serine/threonine-protein kinase GSO1"/>
    <property type="match status" value="2"/>
</dbReference>
<dbReference type="InterPro" id="IPR013210">
    <property type="entry name" value="LRR_N_plant-typ"/>
</dbReference>
<evidence type="ECO:0000256" key="22">
    <source>
        <dbReference type="SAM" id="Phobius"/>
    </source>
</evidence>
<dbReference type="InterPro" id="IPR011009">
    <property type="entry name" value="Kinase-like_dom_sf"/>
</dbReference>
<dbReference type="FunFam" id="1.10.510.10:FF:000358">
    <property type="entry name" value="Putative leucine-rich repeat receptor-like serine/threonine-protein kinase"/>
    <property type="match status" value="1"/>
</dbReference>
<dbReference type="Proteomes" id="UP000222542">
    <property type="component" value="Unassembled WGS sequence"/>
</dbReference>
<dbReference type="SMART" id="SM00365">
    <property type="entry name" value="LRR_SD22"/>
    <property type="match status" value="6"/>
</dbReference>
<evidence type="ECO:0000256" key="23">
    <source>
        <dbReference type="SAM" id="SignalP"/>
    </source>
</evidence>
<dbReference type="GO" id="GO:0016020">
    <property type="term" value="C:membrane"/>
    <property type="evidence" value="ECO:0000318"/>
    <property type="project" value="GO_Central"/>
</dbReference>
<dbReference type="Gramene" id="PHT96106">
    <property type="protein sequence ID" value="PHT96106"/>
    <property type="gene ID" value="T459_03988"/>
</dbReference>
<evidence type="ECO:0000256" key="14">
    <source>
        <dbReference type="ARBA" id="ARBA00022777"/>
    </source>
</evidence>
<dbReference type="OMA" id="AEYTKHA"/>
<dbReference type="PROSITE" id="PS00108">
    <property type="entry name" value="PROTEIN_KINASE_ST"/>
    <property type="match status" value="1"/>
</dbReference>
<dbReference type="Pfam" id="PF08263">
    <property type="entry name" value="LRRNT_2"/>
    <property type="match status" value="1"/>
</dbReference>
<comment type="caution">
    <text evidence="25">The sequence shown here is derived from an EMBL/GenBank/DDBJ whole genome shotgun (WGS) entry which is preliminary data.</text>
</comment>
<evidence type="ECO:0000256" key="4">
    <source>
        <dbReference type="ARBA" id="ARBA00012513"/>
    </source>
</evidence>
<dbReference type="Pfam" id="PF00069">
    <property type="entry name" value="Pkinase"/>
    <property type="match status" value="1"/>
</dbReference>
<dbReference type="SUPFAM" id="SSF56112">
    <property type="entry name" value="Protein kinase-like (PK-like)"/>
    <property type="match status" value="1"/>
</dbReference>
<dbReference type="Gene3D" id="1.10.510.10">
    <property type="entry name" value="Transferase(Phosphotransferase) domain 1"/>
    <property type="match status" value="1"/>
</dbReference>
<dbReference type="EC" id="2.7.11.1" evidence="4"/>
<dbReference type="Gene3D" id="3.30.200.20">
    <property type="entry name" value="Phosphorylase Kinase, domain 1"/>
    <property type="match status" value="1"/>
</dbReference>
<dbReference type="AlphaFoldDB" id="A0A2G3APE6"/>
<evidence type="ECO:0000256" key="13">
    <source>
        <dbReference type="ARBA" id="ARBA00022741"/>
    </source>
</evidence>
<dbReference type="InterPro" id="IPR001245">
    <property type="entry name" value="Ser-Thr/Tyr_kinase_cat_dom"/>
</dbReference>
<keyword evidence="26" id="KW-1185">Reference proteome</keyword>
<dbReference type="Gene3D" id="3.80.10.10">
    <property type="entry name" value="Ribonuclease Inhibitor"/>
    <property type="match status" value="4"/>
</dbReference>
<comment type="catalytic activity">
    <reaction evidence="21">
        <text>L-seryl-[protein] + ATP = O-phospho-L-seryl-[protein] + ADP + H(+)</text>
        <dbReference type="Rhea" id="RHEA:17989"/>
        <dbReference type="Rhea" id="RHEA-COMP:9863"/>
        <dbReference type="Rhea" id="RHEA-COMP:11604"/>
        <dbReference type="ChEBI" id="CHEBI:15378"/>
        <dbReference type="ChEBI" id="CHEBI:29999"/>
        <dbReference type="ChEBI" id="CHEBI:30616"/>
        <dbReference type="ChEBI" id="CHEBI:83421"/>
        <dbReference type="ChEBI" id="CHEBI:456216"/>
        <dbReference type="EC" id="2.7.11.1"/>
    </reaction>
</comment>
<dbReference type="SUPFAM" id="SSF52047">
    <property type="entry name" value="RNI-like"/>
    <property type="match status" value="1"/>
</dbReference>
<evidence type="ECO:0000256" key="17">
    <source>
        <dbReference type="ARBA" id="ARBA00023136"/>
    </source>
</evidence>
<dbReference type="SMART" id="SM00369">
    <property type="entry name" value="LRR_TYP"/>
    <property type="match status" value="10"/>
</dbReference>
<evidence type="ECO:0000256" key="2">
    <source>
        <dbReference type="ARBA" id="ARBA00004479"/>
    </source>
</evidence>
<proteinExistence type="inferred from homology"/>
<dbReference type="Pfam" id="PF00560">
    <property type="entry name" value="LRR_1"/>
    <property type="match status" value="7"/>
</dbReference>
<dbReference type="PROSITE" id="PS51450">
    <property type="entry name" value="LRR"/>
    <property type="match status" value="1"/>
</dbReference>
<keyword evidence="15" id="KW-0067">ATP-binding</keyword>
<evidence type="ECO:0000256" key="15">
    <source>
        <dbReference type="ARBA" id="ARBA00022840"/>
    </source>
</evidence>
<name>A0A2G3APE6_CAPAN</name>
<evidence type="ECO:0000259" key="24">
    <source>
        <dbReference type="PROSITE" id="PS50011"/>
    </source>
</evidence>
<keyword evidence="5" id="KW-1003">Cell membrane</keyword>
<dbReference type="InterPro" id="IPR032675">
    <property type="entry name" value="LRR_dom_sf"/>
</dbReference>
<evidence type="ECO:0000256" key="16">
    <source>
        <dbReference type="ARBA" id="ARBA00022989"/>
    </source>
</evidence>
<evidence type="ECO:0000256" key="12">
    <source>
        <dbReference type="ARBA" id="ARBA00022737"/>
    </source>
</evidence>
<keyword evidence="12" id="KW-0677">Repeat</keyword>
<dbReference type="GO" id="GO:0033612">
    <property type="term" value="F:receptor serine/threonine kinase binding"/>
    <property type="evidence" value="ECO:0000318"/>
    <property type="project" value="GO_Central"/>
</dbReference>
<reference evidence="25 26" key="2">
    <citation type="journal article" date="2017" name="Genome Biol.">
        <title>New reference genome sequences of hot pepper reveal the massive evolution of plant disease-resistance genes by retroduplication.</title>
        <authorList>
            <person name="Kim S."/>
            <person name="Park J."/>
            <person name="Yeom S.I."/>
            <person name="Kim Y.M."/>
            <person name="Seo E."/>
            <person name="Kim K.T."/>
            <person name="Kim M.S."/>
            <person name="Lee J.M."/>
            <person name="Cheong K."/>
            <person name="Shin H.S."/>
            <person name="Kim S.B."/>
            <person name="Han K."/>
            <person name="Lee J."/>
            <person name="Park M."/>
            <person name="Lee H.A."/>
            <person name="Lee H.Y."/>
            <person name="Lee Y."/>
            <person name="Oh S."/>
            <person name="Lee J.H."/>
            <person name="Choi E."/>
            <person name="Choi E."/>
            <person name="Lee S.E."/>
            <person name="Jeon J."/>
            <person name="Kim H."/>
            <person name="Choi G."/>
            <person name="Song H."/>
            <person name="Lee J."/>
            <person name="Lee S.C."/>
            <person name="Kwon J.K."/>
            <person name="Lee H.Y."/>
            <person name="Koo N."/>
            <person name="Hong Y."/>
            <person name="Kim R.W."/>
            <person name="Kang W.H."/>
            <person name="Huh J.H."/>
            <person name="Kang B.C."/>
            <person name="Yang T.J."/>
            <person name="Lee Y.H."/>
            <person name="Bennetzen J.L."/>
            <person name="Choi D."/>
        </authorList>
    </citation>
    <scope>NUCLEOTIDE SEQUENCE [LARGE SCALE GENOMIC DNA]</scope>
    <source>
        <strain evidence="26">cv. CM334</strain>
    </source>
</reference>
<evidence type="ECO:0000256" key="9">
    <source>
        <dbReference type="ARBA" id="ARBA00022679"/>
    </source>
</evidence>
<evidence type="ECO:0000256" key="5">
    <source>
        <dbReference type="ARBA" id="ARBA00022475"/>
    </source>
</evidence>
<evidence type="ECO:0000256" key="19">
    <source>
        <dbReference type="ARBA" id="ARBA00023180"/>
    </source>
</evidence>
<keyword evidence="13" id="KW-0547">Nucleotide-binding</keyword>
<comment type="catalytic activity">
    <reaction evidence="20">
        <text>L-threonyl-[protein] + ATP = O-phospho-L-threonyl-[protein] + ADP + H(+)</text>
        <dbReference type="Rhea" id="RHEA:46608"/>
        <dbReference type="Rhea" id="RHEA-COMP:11060"/>
        <dbReference type="Rhea" id="RHEA-COMP:11605"/>
        <dbReference type="ChEBI" id="CHEBI:15378"/>
        <dbReference type="ChEBI" id="CHEBI:30013"/>
        <dbReference type="ChEBI" id="CHEBI:30616"/>
        <dbReference type="ChEBI" id="CHEBI:61977"/>
        <dbReference type="ChEBI" id="CHEBI:456216"/>
        <dbReference type="EC" id="2.7.11.1"/>
    </reaction>
</comment>